<dbReference type="EMBL" id="LAVV01009504">
    <property type="protein sequence ID" value="KNZ50479.1"/>
    <property type="molecule type" value="Genomic_DNA"/>
</dbReference>
<evidence type="ECO:0000313" key="1">
    <source>
        <dbReference type="EMBL" id="KNZ50479.1"/>
    </source>
</evidence>
<sequence length="100" mass="11774">RPPTKLQMSERKMTPYQTDPLWNCTSSCPYFKYQTQCHDSILQQFYLFSTMDPSLKELQSHKQNSALQSPGLEPNFKEDPDSFTFHLSFTISNFSNKQRK</sequence>
<gene>
    <name evidence="1" type="ORF">VP01_4401g1</name>
</gene>
<dbReference type="VEuPathDB" id="FungiDB:VP01_4401g1"/>
<name>A0A0L6UPN2_9BASI</name>
<evidence type="ECO:0000313" key="2">
    <source>
        <dbReference type="Proteomes" id="UP000037035"/>
    </source>
</evidence>
<keyword evidence="2" id="KW-1185">Reference proteome</keyword>
<comment type="caution">
    <text evidence="1">The sequence shown here is derived from an EMBL/GenBank/DDBJ whole genome shotgun (WGS) entry which is preliminary data.</text>
</comment>
<reference evidence="1 2" key="1">
    <citation type="submission" date="2015-08" db="EMBL/GenBank/DDBJ databases">
        <title>Next Generation Sequencing and Analysis of the Genome of Puccinia sorghi L Schw, the Causal Agent of Maize Common Rust.</title>
        <authorList>
            <person name="Rochi L."/>
            <person name="Burguener G."/>
            <person name="Darino M."/>
            <person name="Turjanski A."/>
            <person name="Kreff E."/>
            <person name="Dieguez M.J."/>
            <person name="Sacco F."/>
        </authorList>
    </citation>
    <scope>NUCLEOTIDE SEQUENCE [LARGE SCALE GENOMIC DNA]</scope>
    <source>
        <strain evidence="1 2">RO10H11247</strain>
    </source>
</reference>
<feature type="non-terminal residue" evidence="1">
    <location>
        <position position="1"/>
    </location>
</feature>
<proteinExistence type="predicted"/>
<accession>A0A0L6UPN2</accession>
<protein>
    <submittedName>
        <fullName evidence="1">Uncharacterized protein</fullName>
    </submittedName>
</protein>
<dbReference type="AlphaFoldDB" id="A0A0L6UPN2"/>
<organism evidence="1 2">
    <name type="scientific">Puccinia sorghi</name>
    <dbReference type="NCBI Taxonomy" id="27349"/>
    <lineage>
        <taxon>Eukaryota</taxon>
        <taxon>Fungi</taxon>
        <taxon>Dikarya</taxon>
        <taxon>Basidiomycota</taxon>
        <taxon>Pucciniomycotina</taxon>
        <taxon>Pucciniomycetes</taxon>
        <taxon>Pucciniales</taxon>
        <taxon>Pucciniaceae</taxon>
        <taxon>Puccinia</taxon>
    </lineage>
</organism>
<dbReference type="Proteomes" id="UP000037035">
    <property type="component" value="Unassembled WGS sequence"/>
</dbReference>